<evidence type="ECO:0000256" key="1">
    <source>
        <dbReference type="ARBA" id="ARBA00006484"/>
    </source>
</evidence>
<dbReference type="PANTHER" id="PTHR42760">
    <property type="entry name" value="SHORT-CHAIN DEHYDROGENASES/REDUCTASES FAMILY MEMBER"/>
    <property type="match status" value="1"/>
</dbReference>
<accession>A0A932MLW7</accession>
<feature type="domain" description="Ketoreductase" evidence="2">
    <location>
        <begin position="9"/>
        <end position="183"/>
    </location>
</feature>
<dbReference type="NCBIfam" id="NF005559">
    <property type="entry name" value="PRK07231.1"/>
    <property type="match status" value="1"/>
</dbReference>
<dbReference type="SMART" id="SM00822">
    <property type="entry name" value="PKS_KR"/>
    <property type="match status" value="1"/>
</dbReference>
<dbReference type="FunFam" id="3.40.50.720:FF:000084">
    <property type="entry name" value="Short-chain dehydrogenase reductase"/>
    <property type="match status" value="1"/>
</dbReference>
<dbReference type="Pfam" id="PF13561">
    <property type="entry name" value="adh_short_C2"/>
    <property type="match status" value="1"/>
</dbReference>
<dbReference type="InterPro" id="IPR057326">
    <property type="entry name" value="KR_dom"/>
</dbReference>
<name>A0A932MLW7_UNCTE</name>
<dbReference type="EC" id="1.1.1.47" evidence="3"/>
<protein>
    <submittedName>
        <fullName evidence="3">Glucose 1-dehydrogenase</fullName>
        <ecNumber evidence="3">1.1.1.47</ecNumber>
    </submittedName>
</protein>
<dbReference type="EMBL" id="JACPUR010000013">
    <property type="protein sequence ID" value="MBI3127000.1"/>
    <property type="molecule type" value="Genomic_DNA"/>
</dbReference>
<dbReference type="InterPro" id="IPR020904">
    <property type="entry name" value="Sc_DH/Rdtase_CS"/>
</dbReference>
<dbReference type="GO" id="GO:0047936">
    <property type="term" value="F:glucose 1-dehydrogenase [NAD(P)+] activity"/>
    <property type="evidence" value="ECO:0007669"/>
    <property type="project" value="UniProtKB-EC"/>
</dbReference>
<evidence type="ECO:0000259" key="2">
    <source>
        <dbReference type="SMART" id="SM00822"/>
    </source>
</evidence>
<dbReference type="PRINTS" id="PR00080">
    <property type="entry name" value="SDRFAMILY"/>
</dbReference>
<organism evidence="3 4">
    <name type="scientific">Tectimicrobiota bacterium</name>
    <dbReference type="NCBI Taxonomy" id="2528274"/>
    <lineage>
        <taxon>Bacteria</taxon>
        <taxon>Pseudomonadati</taxon>
        <taxon>Nitrospinota/Tectimicrobiota group</taxon>
        <taxon>Candidatus Tectimicrobiota</taxon>
    </lineage>
</organism>
<dbReference type="PRINTS" id="PR00081">
    <property type="entry name" value="GDHRDH"/>
</dbReference>
<gene>
    <name evidence="3" type="ORF">HYZ11_05280</name>
</gene>
<evidence type="ECO:0000313" key="3">
    <source>
        <dbReference type="EMBL" id="MBI3127000.1"/>
    </source>
</evidence>
<dbReference type="InterPro" id="IPR036291">
    <property type="entry name" value="NAD(P)-bd_dom_sf"/>
</dbReference>
<sequence length="257" mass="26517">MESFDLTGRAALVTGGSRGLGRACALALAKAGADVAVAATNEPALRETAAAIERHGRRAAVFPLDVTDAAASRRVVEESVRELGRLDFLINAAGVCPRLSPMETSPGEFHRTLAVNAGGAFHLCTAAFPHLSEEKVRSAGGGSIVNFGSVAGLRARPNVLAYAASKAAVHSLTQSLAVDWARYGIRVNAVIPGQFDTDMGAPLLNDPEALSAYVKRIPAGRVGQPGELAPLVVFLCSPASSYMTGSLVVADGGLTLQ</sequence>
<comment type="similarity">
    <text evidence="1">Belongs to the short-chain dehydrogenases/reductases (SDR) family.</text>
</comment>
<comment type="caution">
    <text evidence="3">The sequence shown here is derived from an EMBL/GenBank/DDBJ whole genome shotgun (WGS) entry which is preliminary data.</text>
</comment>
<dbReference type="AlphaFoldDB" id="A0A932MLW7"/>
<proteinExistence type="inferred from homology"/>
<dbReference type="InterPro" id="IPR002347">
    <property type="entry name" value="SDR_fam"/>
</dbReference>
<keyword evidence="3" id="KW-0560">Oxidoreductase</keyword>
<reference evidence="3" key="1">
    <citation type="submission" date="2020-07" db="EMBL/GenBank/DDBJ databases">
        <title>Huge and variable diversity of episymbiotic CPR bacteria and DPANN archaea in groundwater ecosystems.</title>
        <authorList>
            <person name="He C.Y."/>
            <person name="Keren R."/>
            <person name="Whittaker M."/>
            <person name="Farag I.F."/>
            <person name="Doudna J."/>
            <person name="Cate J.H.D."/>
            <person name="Banfield J.F."/>
        </authorList>
    </citation>
    <scope>NUCLEOTIDE SEQUENCE</scope>
    <source>
        <strain evidence="3">NC_groundwater_763_Ag_S-0.2um_68_21</strain>
    </source>
</reference>
<dbReference type="SUPFAM" id="SSF51735">
    <property type="entry name" value="NAD(P)-binding Rossmann-fold domains"/>
    <property type="match status" value="1"/>
</dbReference>
<dbReference type="PROSITE" id="PS00061">
    <property type="entry name" value="ADH_SHORT"/>
    <property type="match status" value="1"/>
</dbReference>
<evidence type="ECO:0000313" key="4">
    <source>
        <dbReference type="Proteomes" id="UP000782312"/>
    </source>
</evidence>
<dbReference type="Gene3D" id="3.40.50.720">
    <property type="entry name" value="NAD(P)-binding Rossmann-like Domain"/>
    <property type="match status" value="1"/>
</dbReference>
<dbReference type="Proteomes" id="UP000782312">
    <property type="component" value="Unassembled WGS sequence"/>
</dbReference>